<dbReference type="OrthoDB" id="3940997at2759"/>
<evidence type="ECO:0000313" key="1">
    <source>
        <dbReference type="EMBL" id="OCK78032.1"/>
    </source>
</evidence>
<protein>
    <recommendedName>
        <fullName evidence="3">HTH psq-type domain-containing protein</fullName>
    </recommendedName>
</protein>
<gene>
    <name evidence="1" type="ORF">K432DRAFT_406814</name>
</gene>
<dbReference type="AlphaFoldDB" id="A0A8E2JD52"/>
<dbReference type="EMBL" id="KV745085">
    <property type="protein sequence ID" value="OCK78032.1"/>
    <property type="molecule type" value="Genomic_DNA"/>
</dbReference>
<keyword evidence="2" id="KW-1185">Reference proteome</keyword>
<organism evidence="1 2">
    <name type="scientific">Lepidopterella palustris CBS 459.81</name>
    <dbReference type="NCBI Taxonomy" id="1314670"/>
    <lineage>
        <taxon>Eukaryota</taxon>
        <taxon>Fungi</taxon>
        <taxon>Dikarya</taxon>
        <taxon>Ascomycota</taxon>
        <taxon>Pezizomycotina</taxon>
        <taxon>Dothideomycetes</taxon>
        <taxon>Pleosporomycetidae</taxon>
        <taxon>Mytilinidiales</taxon>
        <taxon>Argynnaceae</taxon>
        <taxon>Lepidopterella</taxon>
    </lineage>
</organism>
<reference evidence="1 2" key="1">
    <citation type="journal article" date="2016" name="Nat. Commun.">
        <title>Ectomycorrhizal ecology is imprinted in the genome of the dominant symbiotic fungus Cenococcum geophilum.</title>
        <authorList>
            <consortium name="DOE Joint Genome Institute"/>
            <person name="Peter M."/>
            <person name="Kohler A."/>
            <person name="Ohm R.A."/>
            <person name="Kuo A."/>
            <person name="Krutzmann J."/>
            <person name="Morin E."/>
            <person name="Arend M."/>
            <person name="Barry K.W."/>
            <person name="Binder M."/>
            <person name="Choi C."/>
            <person name="Clum A."/>
            <person name="Copeland A."/>
            <person name="Grisel N."/>
            <person name="Haridas S."/>
            <person name="Kipfer T."/>
            <person name="LaButti K."/>
            <person name="Lindquist E."/>
            <person name="Lipzen A."/>
            <person name="Maire R."/>
            <person name="Meier B."/>
            <person name="Mihaltcheva S."/>
            <person name="Molinier V."/>
            <person name="Murat C."/>
            <person name="Poggeler S."/>
            <person name="Quandt C.A."/>
            <person name="Sperisen C."/>
            <person name="Tritt A."/>
            <person name="Tisserant E."/>
            <person name="Crous P.W."/>
            <person name="Henrissat B."/>
            <person name="Nehls U."/>
            <person name="Egli S."/>
            <person name="Spatafora J.W."/>
            <person name="Grigoriev I.V."/>
            <person name="Martin F.M."/>
        </authorList>
    </citation>
    <scope>NUCLEOTIDE SEQUENCE [LARGE SCALE GENOMIC DNA]</scope>
    <source>
        <strain evidence="1 2">CBS 459.81</strain>
    </source>
</reference>
<evidence type="ECO:0008006" key="3">
    <source>
        <dbReference type="Google" id="ProtNLM"/>
    </source>
</evidence>
<name>A0A8E2JD52_9PEZI</name>
<accession>A0A8E2JD52</accession>
<proteinExistence type="predicted"/>
<sequence length="344" mass="38873">MKPYDQRIEDAIAELRLEDKPDISAASRRHEVNRSTLSCRFNGEITSRADRYNGQRFLDSAQSGALLAYIKDLTVRGLPPTVSIHNKEIESGYLNALDRNRKKADSAQYYSLYFHLIGHKIKEYNIQASNSYNMDEKGFLIGFLKKMRRIYAKTAFDGAKTKHIVQDGSREWITILAAICADGTALAPSMIYQATTGNIQDTWITGYDQKSQICFFSSSESGWTNDKLGYEWLTTVYFFLEDYYSKEDGICTVCNNLAINTFALMGHVQNEAASGRQPYGLLLEVVDQFDLTKGLTGELAGARSQEWKYENERGECCYCVTERSIAVIIIVQPTNQEKSIPAPL</sequence>
<dbReference type="Proteomes" id="UP000250266">
    <property type="component" value="Unassembled WGS sequence"/>
</dbReference>
<evidence type="ECO:0000313" key="2">
    <source>
        <dbReference type="Proteomes" id="UP000250266"/>
    </source>
</evidence>